<dbReference type="RefSeq" id="WP_311637845.1">
    <property type="nucleotide sequence ID" value="NZ_JAVRFF010000075.1"/>
</dbReference>
<gene>
    <name evidence="1" type="ORF">RM863_37505</name>
</gene>
<dbReference type="Pfam" id="PF19739">
    <property type="entry name" value="DUF6228"/>
    <property type="match status" value="1"/>
</dbReference>
<accession>A0ABU2UX10</accession>
<organism evidence="1 2">
    <name type="scientific">Streptomyces hintoniae</name>
    <dbReference type="NCBI Taxonomy" id="3075521"/>
    <lineage>
        <taxon>Bacteria</taxon>
        <taxon>Bacillati</taxon>
        <taxon>Actinomycetota</taxon>
        <taxon>Actinomycetes</taxon>
        <taxon>Kitasatosporales</taxon>
        <taxon>Streptomycetaceae</taxon>
        <taxon>Streptomyces</taxon>
    </lineage>
</organism>
<comment type="caution">
    <text evidence="1">The sequence shown here is derived from an EMBL/GenBank/DDBJ whole genome shotgun (WGS) entry which is preliminary data.</text>
</comment>
<name>A0ABU2UX10_9ACTN</name>
<sequence length="161" mass="17593">MAMAGPCWRLYPQWVSLIEVVPGQVELVVRGVGSQAPSVRLFDWSRTDEFEVVFAVEAVDDGLRARIGAVTVSAWDGAGYLTEFLDGLARDFRGWEGVRSWVNNELVVAATFGSGGHVCLSWTLRADVFSSGWECTVTTVIDAGEELATVAAEVQEFFRQG</sequence>
<keyword evidence="2" id="KW-1185">Reference proteome</keyword>
<dbReference type="Proteomes" id="UP001180489">
    <property type="component" value="Unassembled WGS sequence"/>
</dbReference>
<dbReference type="InterPro" id="IPR046196">
    <property type="entry name" value="DUF6228"/>
</dbReference>
<protein>
    <submittedName>
        <fullName evidence="1">DUF6228 family protein</fullName>
    </submittedName>
</protein>
<evidence type="ECO:0000313" key="1">
    <source>
        <dbReference type="EMBL" id="MDT0477831.1"/>
    </source>
</evidence>
<evidence type="ECO:0000313" key="2">
    <source>
        <dbReference type="Proteomes" id="UP001180489"/>
    </source>
</evidence>
<dbReference type="EMBL" id="JAVRFF010000075">
    <property type="protein sequence ID" value="MDT0477831.1"/>
    <property type="molecule type" value="Genomic_DNA"/>
</dbReference>
<proteinExistence type="predicted"/>
<reference evidence="1" key="1">
    <citation type="submission" date="2024-05" db="EMBL/GenBank/DDBJ databases">
        <title>30 novel species of actinomycetes from the DSMZ collection.</title>
        <authorList>
            <person name="Nouioui I."/>
        </authorList>
    </citation>
    <scope>NUCLEOTIDE SEQUENCE</scope>
    <source>
        <strain evidence="1">DSM 41014</strain>
    </source>
</reference>